<dbReference type="AlphaFoldDB" id="A0A933GJZ2"/>
<organism evidence="2 3">
    <name type="scientific">Tectimicrobiota bacterium</name>
    <dbReference type="NCBI Taxonomy" id="2528274"/>
    <lineage>
        <taxon>Bacteria</taxon>
        <taxon>Pseudomonadati</taxon>
        <taxon>Nitrospinota/Tectimicrobiota group</taxon>
        <taxon>Candidatus Tectimicrobiota</taxon>
    </lineage>
</organism>
<feature type="domain" description="AAA" evidence="1">
    <location>
        <begin position="23"/>
        <end position="98"/>
    </location>
</feature>
<dbReference type="SUPFAM" id="SSF52540">
    <property type="entry name" value="P-loop containing nucleoside triphosphate hydrolases"/>
    <property type="match status" value="1"/>
</dbReference>
<protein>
    <submittedName>
        <fullName evidence="2">AAA family ATPase</fullName>
    </submittedName>
</protein>
<sequence>MNINNAIIKRIYDPYLKKSLHSSQITFLIGPRQSGKTTSINSLLERIPKDRKFYLNLDSSFERDRVKQKENYLQEQIEETIGSRMETLRDRFYLVVDEA</sequence>
<comment type="caution">
    <text evidence="2">The sequence shown here is derived from an EMBL/GenBank/DDBJ whole genome shotgun (WGS) entry which is preliminary data.</text>
</comment>
<accession>A0A933GJZ2</accession>
<dbReference type="EMBL" id="JACQWF010000001">
    <property type="protein sequence ID" value="MBI4594743.1"/>
    <property type="molecule type" value="Genomic_DNA"/>
</dbReference>
<proteinExistence type="predicted"/>
<gene>
    <name evidence="2" type="ORF">HY730_00005</name>
</gene>
<dbReference type="InterPro" id="IPR027417">
    <property type="entry name" value="P-loop_NTPase"/>
</dbReference>
<name>A0A933GJZ2_UNCTE</name>
<evidence type="ECO:0000313" key="3">
    <source>
        <dbReference type="Proteomes" id="UP000772181"/>
    </source>
</evidence>
<evidence type="ECO:0000313" key="2">
    <source>
        <dbReference type="EMBL" id="MBI4594743.1"/>
    </source>
</evidence>
<dbReference type="Gene3D" id="3.40.50.300">
    <property type="entry name" value="P-loop containing nucleotide triphosphate hydrolases"/>
    <property type="match status" value="1"/>
</dbReference>
<reference evidence="2" key="1">
    <citation type="submission" date="2020-07" db="EMBL/GenBank/DDBJ databases">
        <title>Huge and variable diversity of episymbiotic CPR bacteria and DPANN archaea in groundwater ecosystems.</title>
        <authorList>
            <person name="He C.Y."/>
            <person name="Keren R."/>
            <person name="Whittaker M."/>
            <person name="Farag I.F."/>
            <person name="Doudna J."/>
            <person name="Cate J.H.D."/>
            <person name="Banfield J.F."/>
        </authorList>
    </citation>
    <scope>NUCLEOTIDE SEQUENCE</scope>
    <source>
        <strain evidence="2">NC_groundwater_1482_Ag_S-0.65um_47_24</strain>
    </source>
</reference>
<dbReference type="Pfam" id="PF13173">
    <property type="entry name" value="AAA_14"/>
    <property type="match status" value="1"/>
</dbReference>
<dbReference type="Proteomes" id="UP000772181">
    <property type="component" value="Unassembled WGS sequence"/>
</dbReference>
<dbReference type="InterPro" id="IPR041682">
    <property type="entry name" value="AAA_14"/>
</dbReference>
<evidence type="ECO:0000259" key="1">
    <source>
        <dbReference type="Pfam" id="PF13173"/>
    </source>
</evidence>